<dbReference type="InterPro" id="IPR016155">
    <property type="entry name" value="Mopterin_synth/thiamin_S_b"/>
</dbReference>
<evidence type="ECO:0000256" key="2">
    <source>
        <dbReference type="SAM" id="MobiDB-lite"/>
    </source>
</evidence>
<dbReference type="EMBL" id="UOFL01000146">
    <property type="protein sequence ID" value="VAW78301.1"/>
    <property type="molecule type" value="Genomic_DNA"/>
</dbReference>
<protein>
    <submittedName>
        <fullName evidence="3">UPF0125 protein RatB</fullName>
    </submittedName>
</protein>
<dbReference type="Pfam" id="PF03658">
    <property type="entry name" value="Ub-RnfH"/>
    <property type="match status" value="1"/>
</dbReference>
<reference evidence="3" key="1">
    <citation type="submission" date="2018-06" db="EMBL/GenBank/DDBJ databases">
        <authorList>
            <person name="Zhirakovskaya E."/>
        </authorList>
    </citation>
    <scope>NUCLEOTIDE SEQUENCE</scope>
</reference>
<dbReference type="AlphaFoldDB" id="A0A3B0YFV7"/>
<dbReference type="PANTHER" id="PTHR37483:SF1">
    <property type="entry name" value="UPF0125 PROTEIN RATB"/>
    <property type="match status" value="1"/>
</dbReference>
<dbReference type="InterPro" id="IPR005346">
    <property type="entry name" value="RnfH"/>
</dbReference>
<evidence type="ECO:0000256" key="1">
    <source>
        <dbReference type="ARBA" id="ARBA00010645"/>
    </source>
</evidence>
<feature type="compositionally biased region" description="Basic and acidic residues" evidence="2">
    <location>
        <begin position="95"/>
        <end position="118"/>
    </location>
</feature>
<dbReference type="Gene3D" id="3.10.20.280">
    <property type="entry name" value="RnfH-like"/>
    <property type="match status" value="1"/>
</dbReference>
<evidence type="ECO:0000313" key="3">
    <source>
        <dbReference type="EMBL" id="VAW78301.1"/>
    </source>
</evidence>
<name>A0A3B0YFV7_9ZZZZ</name>
<sequence length="118" mass="13360">MVSESSDNMMTIELAYALLEQQSLLKFDIKQGSTVQQAIEQSGILRQFPNIDLSQDKVGVFSKVCKLDRELAQGDRVEIYHSLLIDPKQRRREKAAKAKADKEKFDKESVENGGKSEN</sequence>
<proteinExistence type="inferred from homology"/>
<feature type="region of interest" description="Disordered" evidence="2">
    <location>
        <begin position="91"/>
        <end position="118"/>
    </location>
</feature>
<dbReference type="PANTHER" id="PTHR37483">
    <property type="entry name" value="UPF0125 PROTEIN RATB"/>
    <property type="match status" value="1"/>
</dbReference>
<accession>A0A3B0YFV7</accession>
<dbReference type="NCBIfam" id="NF002490">
    <property type="entry name" value="PRK01777.1"/>
    <property type="match status" value="1"/>
</dbReference>
<organism evidence="3">
    <name type="scientific">hydrothermal vent metagenome</name>
    <dbReference type="NCBI Taxonomy" id="652676"/>
    <lineage>
        <taxon>unclassified sequences</taxon>
        <taxon>metagenomes</taxon>
        <taxon>ecological metagenomes</taxon>
    </lineage>
</organism>
<gene>
    <name evidence="3" type="ORF">MNBD_GAMMA12-1202</name>
</gene>
<dbReference type="HAMAP" id="MF_00460">
    <property type="entry name" value="UPF0125_RnfH"/>
    <property type="match status" value="1"/>
</dbReference>
<dbReference type="SUPFAM" id="SSF54285">
    <property type="entry name" value="MoaD/ThiS"/>
    <property type="match status" value="1"/>
</dbReference>
<comment type="similarity">
    <text evidence="1">Belongs to the UPF0125 (RnfH) family.</text>
</comment>
<dbReference type="InterPro" id="IPR037021">
    <property type="entry name" value="RnfH_sf"/>
</dbReference>